<gene>
    <name evidence="20" type="ORF">LPMP_322450</name>
</gene>
<evidence type="ECO:0000256" key="3">
    <source>
        <dbReference type="ARBA" id="ARBA00022516"/>
    </source>
</evidence>
<keyword evidence="8 20" id="KW-0560">Oxidoreductase</keyword>
<dbReference type="FunFam" id="1.20.120.1630:FF:000009">
    <property type="entry name" value="C-14 sterol reductase"/>
    <property type="match status" value="1"/>
</dbReference>
<feature type="transmembrane region" description="Helical" evidence="19">
    <location>
        <begin position="25"/>
        <end position="45"/>
    </location>
</feature>
<keyword evidence="6" id="KW-0752">Steroid biosynthesis</keyword>
<organism evidence="20 21">
    <name type="scientific">Leishmania panamensis</name>
    <dbReference type="NCBI Taxonomy" id="5679"/>
    <lineage>
        <taxon>Eukaryota</taxon>
        <taxon>Discoba</taxon>
        <taxon>Euglenozoa</taxon>
        <taxon>Kinetoplastea</taxon>
        <taxon>Metakinetoplastina</taxon>
        <taxon>Trypanosomatida</taxon>
        <taxon>Trypanosomatidae</taxon>
        <taxon>Leishmaniinae</taxon>
        <taxon>Leishmania</taxon>
        <taxon>Leishmania guyanensis species complex</taxon>
    </lineage>
</organism>
<feature type="transmembrane region" description="Helical" evidence="19">
    <location>
        <begin position="124"/>
        <end position="146"/>
    </location>
</feature>
<dbReference type="InterPro" id="IPR001171">
    <property type="entry name" value="ERG24_DHCR-like"/>
</dbReference>
<keyword evidence="9" id="KW-0756">Sterol biosynthesis</keyword>
<evidence type="ECO:0000256" key="16">
    <source>
        <dbReference type="ARBA" id="ARBA00074394"/>
    </source>
</evidence>
<evidence type="ECO:0000256" key="10">
    <source>
        <dbReference type="ARBA" id="ARBA00023098"/>
    </source>
</evidence>
<comment type="catalytic activity">
    <reaction evidence="14">
        <text>4,4-dimethyl-5alpha-cholesta-8,24-dien-3beta-ol + NADP(+) = 4,4-dimethyl-5alpha-cholesta-8,14,24-trien-3beta-ol + NADPH + H(+)</text>
        <dbReference type="Rhea" id="RHEA:18561"/>
        <dbReference type="ChEBI" id="CHEBI:15378"/>
        <dbReference type="ChEBI" id="CHEBI:17813"/>
        <dbReference type="ChEBI" id="CHEBI:18364"/>
        <dbReference type="ChEBI" id="CHEBI:57783"/>
        <dbReference type="ChEBI" id="CHEBI:58349"/>
        <dbReference type="EC" id="1.3.1.70"/>
    </reaction>
    <physiologicalReaction direction="right-to-left" evidence="14">
        <dbReference type="Rhea" id="RHEA:18563"/>
    </physiologicalReaction>
</comment>
<evidence type="ECO:0000256" key="4">
    <source>
        <dbReference type="ARBA" id="ARBA00022692"/>
    </source>
</evidence>
<dbReference type="eggNOG" id="KOG1435">
    <property type="taxonomic scope" value="Eukaryota"/>
</dbReference>
<dbReference type="PROSITE" id="PS01017">
    <property type="entry name" value="STEROL_REDUCT_1"/>
    <property type="match status" value="1"/>
</dbReference>
<accession>A0A088RYW9</accession>
<dbReference type="VEuPathDB" id="TriTrypDB:LPAL13_320030600"/>
<dbReference type="VEuPathDB" id="TriTrypDB:LPMP_322450"/>
<dbReference type="GO" id="GO:1902652">
    <property type="term" value="P:secondary alcohol metabolic process"/>
    <property type="evidence" value="ECO:0007669"/>
    <property type="project" value="UniProtKB-ARBA"/>
</dbReference>
<keyword evidence="13" id="KW-0753">Steroid metabolism</keyword>
<dbReference type="GO" id="GO:0046165">
    <property type="term" value="P:alcohol biosynthetic process"/>
    <property type="evidence" value="ECO:0007669"/>
    <property type="project" value="UniProtKB-ARBA"/>
</dbReference>
<evidence type="ECO:0000256" key="6">
    <source>
        <dbReference type="ARBA" id="ARBA00022955"/>
    </source>
</evidence>
<evidence type="ECO:0000256" key="13">
    <source>
        <dbReference type="ARBA" id="ARBA00023221"/>
    </source>
</evidence>
<dbReference type="Proteomes" id="UP000063063">
    <property type="component" value="Chromosome 32"/>
</dbReference>
<evidence type="ECO:0000256" key="19">
    <source>
        <dbReference type="SAM" id="Phobius"/>
    </source>
</evidence>
<dbReference type="GO" id="GO:0050613">
    <property type="term" value="F:Delta14-sterol reductase activity"/>
    <property type="evidence" value="ECO:0007669"/>
    <property type="project" value="UniProtKB-EC"/>
</dbReference>
<feature type="transmembrane region" description="Helical" evidence="19">
    <location>
        <begin position="376"/>
        <end position="402"/>
    </location>
</feature>
<feature type="transmembrane region" description="Helical" evidence="19">
    <location>
        <begin position="152"/>
        <end position="170"/>
    </location>
</feature>
<dbReference type="KEGG" id="lpan:LPMP_322450"/>
<evidence type="ECO:0000256" key="14">
    <source>
        <dbReference type="ARBA" id="ARBA00052254"/>
    </source>
</evidence>
<keyword evidence="3" id="KW-0444">Lipid biosynthesis</keyword>
<dbReference type="Pfam" id="PF01222">
    <property type="entry name" value="ERG4_ERG24"/>
    <property type="match status" value="1"/>
</dbReference>
<name>A0A088RYW9_LEIPA</name>
<sequence>MAKGSGAASKSVGNLLQPRTTTYEWGGPVGGFFMVLFLPTLVMALNSLCAGEQCGITQAMRLPALMTELVRGAWPMVPKAIGIELVWLAAHAVFSILPIGRLVHGGELRNGERLAYRMNAIHAFIISHVVLLGLHYTSIVSMAVVADLFHPLMIGAIFISFAMSVVLYAASFRRRNVLTALGGNSGNALYDFWIGRELNPRTGPLDWKLMCELRPGLIGWSIMNWAFVCKSVELGTVTPSIVLTALFESFYVLDGLLLEAGNLTMMDIVTDGFGFMLCFGDLAWLPFTYTLQTKYLVHHPAHLSPLHLCLCASLSVAGYVIFRGANTEKDRFRSNPKDPCVQHLHVMKTSKGKSLIISGYWGMCRHPNYVGDWLMALGWAAFSGTAELLPYFHPIYFGFLLMHRQLRDEQQMREKYGREDWNAFCRIVKYRLIPYLY</sequence>
<dbReference type="InterPro" id="IPR018083">
    <property type="entry name" value="Sterol_reductase_CS"/>
</dbReference>
<comment type="subcellular location">
    <subcellularLocation>
        <location evidence="1">Membrane</location>
        <topology evidence="1">Multi-pass membrane protein</topology>
    </subcellularLocation>
</comment>
<feature type="transmembrane region" description="Helical" evidence="19">
    <location>
        <begin position="85"/>
        <end position="103"/>
    </location>
</feature>
<evidence type="ECO:0000256" key="12">
    <source>
        <dbReference type="ARBA" id="ARBA00023166"/>
    </source>
</evidence>
<evidence type="ECO:0000256" key="15">
    <source>
        <dbReference type="ARBA" id="ARBA00060638"/>
    </source>
</evidence>
<dbReference type="GO" id="GO:0016126">
    <property type="term" value="P:sterol biosynthetic process"/>
    <property type="evidence" value="ECO:0007669"/>
    <property type="project" value="UniProtKB-KW"/>
</dbReference>
<dbReference type="Gene3D" id="1.20.120.1630">
    <property type="match status" value="1"/>
</dbReference>
<keyword evidence="11 19" id="KW-0472">Membrane</keyword>
<reference evidence="20 21" key="1">
    <citation type="journal article" date="2015" name="Sci. Rep.">
        <title>The genome of Leishmania panamensis: insights into genomics of the L. (Viannia) subgenus.</title>
        <authorList>
            <person name="Llanes A."/>
            <person name="Restrepo C.M."/>
            <person name="Vecchio G.D."/>
            <person name="Anguizola F.J."/>
            <person name="Lleonart R."/>
        </authorList>
    </citation>
    <scope>NUCLEOTIDE SEQUENCE [LARGE SCALE GENOMIC DNA]</scope>
    <source>
        <strain evidence="20 21">MHOM/PA/94/PSC-1</strain>
    </source>
</reference>
<evidence type="ECO:0000313" key="21">
    <source>
        <dbReference type="Proteomes" id="UP000063063"/>
    </source>
</evidence>
<comment type="pathway">
    <text evidence="15">Steroid biosynthesis; zymosterol biosynthesis; zymosterol from lanosterol: step 2/6.</text>
</comment>
<evidence type="ECO:0000256" key="9">
    <source>
        <dbReference type="ARBA" id="ARBA00023011"/>
    </source>
</evidence>
<evidence type="ECO:0000256" key="18">
    <source>
        <dbReference type="ARBA" id="ARBA00083315"/>
    </source>
</evidence>
<keyword evidence="21" id="KW-1185">Reference proteome</keyword>
<feature type="transmembrane region" description="Helical" evidence="19">
    <location>
        <begin position="303"/>
        <end position="322"/>
    </location>
</feature>
<evidence type="ECO:0000256" key="7">
    <source>
        <dbReference type="ARBA" id="ARBA00022989"/>
    </source>
</evidence>
<feature type="transmembrane region" description="Helical" evidence="19">
    <location>
        <begin position="273"/>
        <end position="291"/>
    </location>
</feature>
<dbReference type="RefSeq" id="XP_010701931.1">
    <property type="nucleotide sequence ID" value="XM_010703629.1"/>
</dbReference>
<dbReference type="EMBL" id="CP009401">
    <property type="protein sequence ID" value="AIO01131.1"/>
    <property type="molecule type" value="Genomic_DNA"/>
</dbReference>
<keyword evidence="5" id="KW-0521">NADP</keyword>
<keyword evidence="12" id="KW-1207">Sterol metabolism</keyword>
<feature type="transmembrane region" description="Helical" evidence="19">
    <location>
        <begin position="232"/>
        <end position="253"/>
    </location>
</feature>
<evidence type="ECO:0000256" key="2">
    <source>
        <dbReference type="ARBA" id="ARBA00005402"/>
    </source>
</evidence>
<dbReference type="GO" id="GO:0005789">
    <property type="term" value="C:endoplasmic reticulum membrane"/>
    <property type="evidence" value="ECO:0007669"/>
    <property type="project" value="TreeGrafter"/>
</dbReference>
<dbReference type="GeneID" id="22577986"/>
<evidence type="ECO:0000256" key="8">
    <source>
        <dbReference type="ARBA" id="ARBA00023002"/>
    </source>
</evidence>
<evidence type="ECO:0000256" key="17">
    <source>
        <dbReference type="ARBA" id="ARBA00077841"/>
    </source>
</evidence>
<evidence type="ECO:0000256" key="11">
    <source>
        <dbReference type="ARBA" id="ARBA00023136"/>
    </source>
</evidence>
<comment type="similarity">
    <text evidence="2">Belongs to the ERG4/ERG24 family.</text>
</comment>
<evidence type="ECO:0000313" key="20">
    <source>
        <dbReference type="EMBL" id="AIO01131.1"/>
    </source>
</evidence>
<evidence type="ECO:0000256" key="5">
    <source>
        <dbReference type="ARBA" id="ARBA00022857"/>
    </source>
</evidence>
<keyword evidence="7 19" id="KW-1133">Transmembrane helix</keyword>
<proteinExistence type="inferred from homology"/>
<dbReference type="PANTHER" id="PTHR21257:SF52">
    <property type="entry name" value="DELTA(14)-STEROL REDUCTASE TM7SF2"/>
    <property type="match status" value="1"/>
</dbReference>
<dbReference type="AlphaFoldDB" id="A0A088RYW9"/>
<protein>
    <recommendedName>
        <fullName evidence="16">Delta(14)-sterol reductase ERG24</fullName>
    </recommendedName>
    <alternativeName>
        <fullName evidence="18">C-14 sterol reductase ERG24</fullName>
    </alternativeName>
    <alternativeName>
        <fullName evidence="17">Sterol C14-reductase ERG24</fullName>
    </alternativeName>
</protein>
<dbReference type="GO" id="GO:0016129">
    <property type="term" value="P:phytosteroid biosynthetic process"/>
    <property type="evidence" value="ECO:0007669"/>
    <property type="project" value="UniProtKB-ARBA"/>
</dbReference>
<evidence type="ECO:0000256" key="1">
    <source>
        <dbReference type="ARBA" id="ARBA00004141"/>
    </source>
</evidence>
<keyword evidence="4 19" id="KW-0812">Transmembrane</keyword>
<dbReference type="OrthoDB" id="5326588at2759"/>
<dbReference type="PANTHER" id="PTHR21257">
    <property type="entry name" value="DELTA(14)-STEROL REDUCTASE"/>
    <property type="match status" value="1"/>
</dbReference>
<keyword evidence="10" id="KW-0443">Lipid metabolism</keyword>